<dbReference type="Gene3D" id="3.40.630.30">
    <property type="match status" value="1"/>
</dbReference>
<dbReference type="PROSITE" id="PS51186">
    <property type="entry name" value="GNAT"/>
    <property type="match status" value="1"/>
</dbReference>
<keyword evidence="2" id="KW-0808">Transferase</keyword>
<dbReference type="Proteomes" id="UP001602322">
    <property type="component" value="Unassembled WGS sequence"/>
</dbReference>
<dbReference type="RefSeq" id="WP_387898122.1">
    <property type="nucleotide sequence ID" value="NZ_JBIBEG010000001.1"/>
</dbReference>
<protein>
    <submittedName>
        <fullName evidence="2">GNAT family N-acetyltransferase</fullName>
        <ecNumber evidence="2">2.3.1.-</ecNumber>
    </submittedName>
</protein>
<dbReference type="InterPro" id="IPR016181">
    <property type="entry name" value="Acyl_CoA_acyltransferase"/>
</dbReference>
<dbReference type="SUPFAM" id="SSF55729">
    <property type="entry name" value="Acyl-CoA N-acyltransferases (Nat)"/>
    <property type="match status" value="1"/>
</dbReference>
<dbReference type="Pfam" id="PF00583">
    <property type="entry name" value="Acetyltransf_1"/>
    <property type="match status" value="1"/>
</dbReference>
<proteinExistence type="predicted"/>
<comment type="caution">
    <text evidence="2">The sequence shown here is derived from an EMBL/GenBank/DDBJ whole genome shotgun (WGS) entry which is preliminary data.</text>
</comment>
<dbReference type="InterPro" id="IPR000182">
    <property type="entry name" value="GNAT_dom"/>
</dbReference>
<dbReference type="EC" id="2.3.1.-" evidence="2"/>
<evidence type="ECO:0000313" key="2">
    <source>
        <dbReference type="EMBL" id="MFF5894805.1"/>
    </source>
</evidence>
<name>A0ABW6WYA6_9ACTN</name>
<organism evidence="2 3">
    <name type="scientific">Streptomyces argenteolus</name>
    <dbReference type="NCBI Taxonomy" id="67274"/>
    <lineage>
        <taxon>Bacteria</taxon>
        <taxon>Bacillati</taxon>
        <taxon>Actinomycetota</taxon>
        <taxon>Actinomycetes</taxon>
        <taxon>Kitasatosporales</taxon>
        <taxon>Streptomycetaceae</taxon>
        <taxon>Streptomyces</taxon>
    </lineage>
</organism>
<dbReference type="GO" id="GO:0016746">
    <property type="term" value="F:acyltransferase activity"/>
    <property type="evidence" value="ECO:0007669"/>
    <property type="project" value="UniProtKB-KW"/>
</dbReference>
<keyword evidence="3" id="KW-1185">Reference proteome</keyword>
<keyword evidence="2" id="KW-0012">Acyltransferase</keyword>
<accession>A0ABW6WYA6</accession>
<evidence type="ECO:0000313" key="3">
    <source>
        <dbReference type="Proteomes" id="UP001602322"/>
    </source>
</evidence>
<sequence length="185" mass="20283">MTGQGAVTTELLAGSAAARAEDGFRLIYAEAFAEPPYGETEDDVSSAFRRFPAQVRRRTFRAASARTGTGEPVGMAYGHTLTADTVWWDELTEPVPEDVRREDGRRTFGLMELAVRRAWRGRGVARRLHETLLAGIAAERVLLNVHPGSAAASRAYRAWGYRKIGEARPGGGSAELHDVMLLDLR</sequence>
<dbReference type="EMBL" id="JBIBEG010000001">
    <property type="protein sequence ID" value="MFF5894805.1"/>
    <property type="molecule type" value="Genomic_DNA"/>
</dbReference>
<feature type="domain" description="N-acetyltransferase" evidence="1">
    <location>
        <begin position="22"/>
        <end position="185"/>
    </location>
</feature>
<reference evidence="2 3" key="1">
    <citation type="submission" date="2024-10" db="EMBL/GenBank/DDBJ databases">
        <title>The Natural Products Discovery Center: Release of the First 8490 Sequenced Strains for Exploring Actinobacteria Biosynthetic Diversity.</title>
        <authorList>
            <person name="Kalkreuter E."/>
            <person name="Kautsar S.A."/>
            <person name="Yang D."/>
            <person name="Bader C.D."/>
            <person name="Teijaro C.N."/>
            <person name="Fluegel L."/>
            <person name="Davis C.M."/>
            <person name="Simpson J.R."/>
            <person name="Lauterbach L."/>
            <person name="Steele A.D."/>
            <person name="Gui C."/>
            <person name="Meng S."/>
            <person name="Li G."/>
            <person name="Viehrig K."/>
            <person name="Ye F."/>
            <person name="Su P."/>
            <person name="Kiefer A.F."/>
            <person name="Nichols A."/>
            <person name="Cepeda A.J."/>
            <person name="Yan W."/>
            <person name="Fan B."/>
            <person name="Jiang Y."/>
            <person name="Adhikari A."/>
            <person name="Zheng C.-J."/>
            <person name="Schuster L."/>
            <person name="Cowan T.M."/>
            <person name="Smanski M.J."/>
            <person name="Chevrette M.G."/>
            <person name="De Carvalho L.P.S."/>
            <person name="Shen B."/>
        </authorList>
    </citation>
    <scope>NUCLEOTIDE SEQUENCE [LARGE SCALE GENOMIC DNA]</scope>
    <source>
        <strain evidence="2 3">NPDC012540</strain>
    </source>
</reference>
<evidence type="ECO:0000259" key="1">
    <source>
        <dbReference type="PROSITE" id="PS51186"/>
    </source>
</evidence>
<gene>
    <name evidence="2" type="ORF">ACFY8O_02655</name>
</gene>